<protein>
    <submittedName>
        <fullName evidence="6">Similar to Saccharomyces cerevisiae YOL073C Subunit of the DSC ubiquitin ligase comple</fullName>
    </submittedName>
</protein>
<dbReference type="InterPro" id="IPR035952">
    <property type="entry name" value="Rhomboid-like_sf"/>
</dbReference>
<keyword evidence="3 5" id="KW-1133">Transmembrane helix</keyword>
<feature type="transmembrane region" description="Helical" evidence="5">
    <location>
        <begin position="58"/>
        <end position="78"/>
    </location>
</feature>
<dbReference type="Proteomes" id="UP000242525">
    <property type="component" value="Unassembled WGS sequence"/>
</dbReference>
<dbReference type="GO" id="GO:0016874">
    <property type="term" value="F:ligase activity"/>
    <property type="evidence" value="ECO:0007669"/>
    <property type="project" value="UniProtKB-KW"/>
</dbReference>
<dbReference type="EMBL" id="CCBN010000008">
    <property type="protein sequence ID" value="CDO54550.1"/>
    <property type="molecule type" value="Genomic_DNA"/>
</dbReference>
<evidence type="ECO:0000256" key="4">
    <source>
        <dbReference type="ARBA" id="ARBA00023136"/>
    </source>
</evidence>
<keyword evidence="2 5" id="KW-0812">Transmembrane</keyword>
<comment type="subcellular location">
    <subcellularLocation>
        <location evidence="1">Membrane</location>
        <topology evidence="1">Multi-pass membrane protein</topology>
    </subcellularLocation>
</comment>
<comment type="caution">
    <text evidence="6">The sequence shown here is derived from an EMBL/GenBank/DDBJ whole genome shotgun (WGS) entry which is preliminary data.</text>
</comment>
<proteinExistence type="predicted"/>
<feature type="transmembrane region" description="Helical" evidence="5">
    <location>
        <begin position="17"/>
        <end position="38"/>
    </location>
</feature>
<evidence type="ECO:0000256" key="2">
    <source>
        <dbReference type="ARBA" id="ARBA00022692"/>
    </source>
</evidence>
<gene>
    <name evidence="6" type="ORF">BN980_GECA08s00890g</name>
</gene>
<accession>A0A0J9XBH3</accession>
<feature type="transmembrane region" description="Helical" evidence="5">
    <location>
        <begin position="90"/>
        <end position="112"/>
    </location>
</feature>
<dbReference type="AlphaFoldDB" id="A0A0J9XBH3"/>
<keyword evidence="4 5" id="KW-0472">Membrane</keyword>
<sequence>MFTSTPSGFTDTPVTKALIILTLVLATTVSLLEISYLFDLQIVPHLLVWHQWWRILLNQALYITQSEILVYTIFLYNLRILERFLGSHKFISFITLIYLLSLVLIPFIYAIFDYIFAYNTTPADSGVAASSATFSPPGPTTVVFALLHIYKQLIPPVYQFQITPLSAPFKIHLSDKSFLYIIAADLAWLRAPGSLVNALVGWTLGGLIYSEVLPGKQWRIPFVKTQGVRA</sequence>
<evidence type="ECO:0000256" key="3">
    <source>
        <dbReference type="ARBA" id="ARBA00022989"/>
    </source>
</evidence>
<dbReference type="STRING" id="1173061.A0A0J9XBH3"/>
<dbReference type="OrthoDB" id="272778at2759"/>
<keyword evidence="7" id="KW-1185">Reference proteome</keyword>
<evidence type="ECO:0000256" key="1">
    <source>
        <dbReference type="ARBA" id="ARBA00004141"/>
    </source>
</evidence>
<keyword evidence="6" id="KW-0436">Ligase</keyword>
<dbReference type="GO" id="GO:0016020">
    <property type="term" value="C:membrane"/>
    <property type="evidence" value="ECO:0007669"/>
    <property type="project" value="UniProtKB-SubCell"/>
</dbReference>
<organism evidence="6 7">
    <name type="scientific">Geotrichum candidum</name>
    <name type="common">Oospora lactis</name>
    <name type="synonym">Dipodascus geotrichum</name>
    <dbReference type="NCBI Taxonomy" id="1173061"/>
    <lineage>
        <taxon>Eukaryota</taxon>
        <taxon>Fungi</taxon>
        <taxon>Dikarya</taxon>
        <taxon>Ascomycota</taxon>
        <taxon>Saccharomycotina</taxon>
        <taxon>Dipodascomycetes</taxon>
        <taxon>Dipodascales</taxon>
        <taxon>Dipodascaceae</taxon>
        <taxon>Geotrichum</taxon>
    </lineage>
</organism>
<dbReference type="SUPFAM" id="SSF144091">
    <property type="entry name" value="Rhomboid-like"/>
    <property type="match status" value="1"/>
</dbReference>
<reference evidence="6" key="1">
    <citation type="submission" date="2014-03" db="EMBL/GenBank/DDBJ databases">
        <authorList>
            <person name="Casaregola S."/>
        </authorList>
    </citation>
    <scope>NUCLEOTIDE SEQUENCE [LARGE SCALE GENOMIC DNA]</scope>
    <source>
        <strain evidence="6">CLIB 918</strain>
    </source>
</reference>
<evidence type="ECO:0000313" key="6">
    <source>
        <dbReference type="EMBL" id="CDO54550.1"/>
    </source>
</evidence>
<evidence type="ECO:0000256" key="5">
    <source>
        <dbReference type="SAM" id="Phobius"/>
    </source>
</evidence>
<name>A0A0J9XBH3_GEOCN</name>
<evidence type="ECO:0000313" key="7">
    <source>
        <dbReference type="Proteomes" id="UP000242525"/>
    </source>
</evidence>